<organism evidence="2 3">
    <name type="scientific">Clostridium colicanis DSM 13634</name>
    <dbReference type="NCBI Taxonomy" id="1121305"/>
    <lineage>
        <taxon>Bacteria</taxon>
        <taxon>Bacillati</taxon>
        <taxon>Bacillota</taxon>
        <taxon>Clostridia</taxon>
        <taxon>Eubacteriales</taxon>
        <taxon>Clostridiaceae</taxon>
        <taxon>Clostridium</taxon>
    </lineage>
</organism>
<comment type="caution">
    <text evidence="2">The sequence shown here is derived from an EMBL/GenBank/DDBJ whole genome shotgun (WGS) entry which is preliminary data.</text>
</comment>
<keyword evidence="3" id="KW-1185">Reference proteome</keyword>
<protein>
    <recommendedName>
        <fullName evidence="4">PsbP C-terminal domain-containing protein</fullName>
    </recommendedName>
</protein>
<reference evidence="2 3" key="1">
    <citation type="submission" date="2016-02" db="EMBL/GenBank/DDBJ databases">
        <title>Genome sequence of Clostridium colicanis DSM 13634.</title>
        <authorList>
            <person name="Poehlein A."/>
            <person name="Daniel R."/>
        </authorList>
    </citation>
    <scope>NUCLEOTIDE SEQUENCE [LARGE SCALE GENOMIC DNA]</scope>
    <source>
        <strain evidence="2 3">DSM 13634</strain>
    </source>
</reference>
<sequence>MKRIVNKKKLEVFLVVITLMTLLFGIGEIIKEQLKPVSFMQNDIKELRNFEALDGNISYKLPSKWTTSTETFPGGQIVYHNNFKSEDLLISGFVQVWNYEDDLKRFLDMSKKVSESENKIKNYKITNIKVSGKEGYMIKYNMKSKKIDYTVYEYFIKRQKGFVRFSFFTRNKNFREYMGTLYDSIVRTLEIKEG</sequence>
<evidence type="ECO:0008006" key="4">
    <source>
        <dbReference type="Google" id="ProtNLM"/>
    </source>
</evidence>
<dbReference type="AlphaFoldDB" id="A0A151APT0"/>
<keyword evidence="1" id="KW-1133">Transmembrane helix</keyword>
<keyword evidence="1" id="KW-0812">Transmembrane</keyword>
<dbReference type="STRING" id="1121305.CLCOL_08560"/>
<accession>A0A151APT0</accession>
<name>A0A151APT0_9CLOT</name>
<evidence type="ECO:0000313" key="3">
    <source>
        <dbReference type="Proteomes" id="UP000075374"/>
    </source>
</evidence>
<dbReference type="EMBL" id="LTBB01000003">
    <property type="protein sequence ID" value="KYH29625.1"/>
    <property type="molecule type" value="Genomic_DNA"/>
</dbReference>
<feature type="transmembrane region" description="Helical" evidence="1">
    <location>
        <begin position="12"/>
        <end position="30"/>
    </location>
</feature>
<keyword evidence="1" id="KW-0472">Membrane</keyword>
<gene>
    <name evidence="2" type="ORF">CLCOL_08560</name>
</gene>
<proteinExistence type="predicted"/>
<dbReference type="Proteomes" id="UP000075374">
    <property type="component" value="Unassembled WGS sequence"/>
</dbReference>
<evidence type="ECO:0000256" key="1">
    <source>
        <dbReference type="SAM" id="Phobius"/>
    </source>
</evidence>
<dbReference type="PATRIC" id="fig|1121305.3.peg.870"/>
<dbReference type="RefSeq" id="WP_061857759.1">
    <property type="nucleotide sequence ID" value="NZ_LTBB01000003.1"/>
</dbReference>
<evidence type="ECO:0000313" key="2">
    <source>
        <dbReference type="EMBL" id="KYH29625.1"/>
    </source>
</evidence>